<sequence length="121" mass="13683">MAGSRRMKRFKFYVAYPPTMFFSGGKTLLQLSFVVLLGVTVVQMWVCCHSSCQVGAIRVLPSNAMAKVKFSHGIEEDEKVKEDLLQKHFSGSTFGLISNGTHHRFHENMRRVPTCPDPLHN</sequence>
<keyword evidence="2" id="KW-1185">Reference proteome</keyword>
<gene>
    <name evidence="1" type="ORF">PHAVU_003G035700g</name>
</gene>
<organism evidence="1 2">
    <name type="scientific">Phaseolus vulgaris</name>
    <name type="common">Kidney bean</name>
    <name type="synonym">French bean</name>
    <dbReference type="NCBI Taxonomy" id="3885"/>
    <lineage>
        <taxon>Eukaryota</taxon>
        <taxon>Viridiplantae</taxon>
        <taxon>Streptophyta</taxon>
        <taxon>Embryophyta</taxon>
        <taxon>Tracheophyta</taxon>
        <taxon>Spermatophyta</taxon>
        <taxon>Magnoliopsida</taxon>
        <taxon>eudicotyledons</taxon>
        <taxon>Gunneridae</taxon>
        <taxon>Pentapetalae</taxon>
        <taxon>rosids</taxon>
        <taxon>fabids</taxon>
        <taxon>Fabales</taxon>
        <taxon>Fabaceae</taxon>
        <taxon>Papilionoideae</taxon>
        <taxon>50 kb inversion clade</taxon>
        <taxon>NPAAA clade</taxon>
        <taxon>indigoferoid/millettioid clade</taxon>
        <taxon>Phaseoleae</taxon>
        <taxon>Phaseolus</taxon>
    </lineage>
</organism>
<proteinExistence type="predicted"/>
<dbReference type="Proteomes" id="UP000000226">
    <property type="component" value="Chromosome 3"/>
</dbReference>
<evidence type="ECO:0000313" key="1">
    <source>
        <dbReference type="EMBL" id="ESW25437.1"/>
    </source>
</evidence>
<dbReference type="PANTHER" id="PTHR37184">
    <property type="entry name" value="CLAVATA3/ESR (CLE)-RELATED PROTEIN 27"/>
    <property type="match status" value="1"/>
</dbReference>
<dbReference type="OrthoDB" id="1298458at2759"/>
<evidence type="ECO:0000313" key="2">
    <source>
        <dbReference type="Proteomes" id="UP000000226"/>
    </source>
</evidence>
<dbReference type="eggNOG" id="ENOG502SASP">
    <property type="taxonomic scope" value="Eukaryota"/>
</dbReference>
<name>V7C5H5_PHAVU</name>
<dbReference type="InterPro" id="IPR040274">
    <property type="entry name" value="CLE27/CLE43"/>
</dbReference>
<accession>V7C5H5</accession>
<dbReference type="Gramene" id="ESW25437">
    <property type="protein sequence ID" value="ESW25437"/>
    <property type="gene ID" value="PHAVU_003G035700g"/>
</dbReference>
<reference evidence="2" key="1">
    <citation type="journal article" date="2014" name="Nat. Genet.">
        <title>A reference genome for common bean and genome-wide analysis of dual domestications.</title>
        <authorList>
            <person name="Schmutz J."/>
            <person name="McClean P.E."/>
            <person name="Mamidi S."/>
            <person name="Wu G.A."/>
            <person name="Cannon S.B."/>
            <person name="Grimwood J."/>
            <person name="Jenkins J."/>
            <person name="Shu S."/>
            <person name="Song Q."/>
            <person name="Chavarro C."/>
            <person name="Torres-Torres M."/>
            <person name="Geffroy V."/>
            <person name="Moghaddam S.M."/>
            <person name="Gao D."/>
            <person name="Abernathy B."/>
            <person name="Barry K."/>
            <person name="Blair M."/>
            <person name="Brick M.A."/>
            <person name="Chovatia M."/>
            <person name="Gepts P."/>
            <person name="Goodstein D.M."/>
            <person name="Gonzales M."/>
            <person name="Hellsten U."/>
            <person name="Hyten D.L."/>
            <person name="Jia G."/>
            <person name="Kelly J.D."/>
            <person name="Kudrna D."/>
            <person name="Lee R."/>
            <person name="Richard M.M."/>
            <person name="Miklas P.N."/>
            <person name="Osorno J.M."/>
            <person name="Rodrigues J."/>
            <person name="Thareau V."/>
            <person name="Urrea C.A."/>
            <person name="Wang M."/>
            <person name="Yu Y."/>
            <person name="Zhang M."/>
            <person name="Wing R.A."/>
            <person name="Cregan P.B."/>
            <person name="Rokhsar D.S."/>
            <person name="Jackson S.A."/>
        </authorList>
    </citation>
    <scope>NUCLEOTIDE SEQUENCE [LARGE SCALE GENOMIC DNA]</scope>
    <source>
        <strain evidence="2">cv. G19833</strain>
    </source>
</reference>
<dbReference type="EMBL" id="CM002290">
    <property type="protein sequence ID" value="ESW25437.1"/>
    <property type="molecule type" value="Genomic_DNA"/>
</dbReference>
<dbReference type="OMA" id="GNEMRKM"/>
<protein>
    <submittedName>
        <fullName evidence="1">Uncharacterized protein</fullName>
    </submittedName>
</protein>
<dbReference type="PANTHER" id="PTHR37184:SF2">
    <property type="entry name" value="CLAVATA3_ESR (CLE)-RELATED PROTEIN 43"/>
    <property type="match status" value="1"/>
</dbReference>
<dbReference type="AlphaFoldDB" id="V7C5H5"/>